<evidence type="ECO:0000256" key="3">
    <source>
        <dbReference type="ARBA" id="ARBA00023002"/>
    </source>
</evidence>
<feature type="domain" description="Flavodoxin-like fold" evidence="7">
    <location>
        <begin position="3"/>
        <end position="200"/>
    </location>
</feature>
<keyword evidence="9" id="KW-1185">Reference proteome</keyword>
<comment type="caution">
    <text evidence="6">Lacks conserved residue(s) required for the propagation of feature annotation.</text>
</comment>
<evidence type="ECO:0000256" key="4">
    <source>
        <dbReference type="ARBA" id="ARBA00023027"/>
    </source>
</evidence>
<proteinExistence type="inferred from homology"/>
<dbReference type="OrthoDB" id="9805013at2"/>
<dbReference type="GO" id="GO:0016652">
    <property type="term" value="F:oxidoreductase activity, acting on NAD(P)H as acceptor"/>
    <property type="evidence" value="ECO:0007669"/>
    <property type="project" value="UniProtKB-UniRule"/>
</dbReference>
<dbReference type="EC" id="1.6.5.-" evidence="6"/>
<evidence type="ECO:0000256" key="1">
    <source>
        <dbReference type="ARBA" id="ARBA00022630"/>
    </source>
</evidence>
<dbReference type="InterPro" id="IPR023048">
    <property type="entry name" value="NADH:quinone_OxRdtase_FMN_depd"/>
</dbReference>
<keyword evidence="4 6" id="KW-0520">NAD</keyword>
<dbReference type="Proteomes" id="UP000295601">
    <property type="component" value="Unassembled WGS sequence"/>
</dbReference>
<sequence>MATLLHIDSSAAGELSATRALSRAFAETWRTAGPERRIVVRDLHADQLPHLGSVALHRPRAARGETGFDPAQAALQDRVLAELLAADVVVIGAPMYNYSMPSTLKAWLDLVHIPGETAFTDPADQPLRGKRAVVVTARGIAAEPGIDEYVTGPLRQVLAVACGMDFEVVSTSRTLANVIPALGPEHAAAELEQAMARVRELAARPEPA</sequence>
<evidence type="ECO:0000256" key="6">
    <source>
        <dbReference type="HAMAP-Rule" id="MF_01216"/>
    </source>
</evidence>
<dbReference type="EC" id="1.7.1.17" evidence="6"/>
<dbReference type="PANTHER" id="PTHR43741">
    <property type="entry name" value="FMN-DEPENDENT NADH-AZOREDUCTASE 1"/>
    <property type="match status" value="1"/>
</dbReference>
<feature type="binding site" evidence="6">
    <location>
        <position position="10"/>
    </location>
    <ligand>
        <name>FMN</name>
        <dbReference type="ChEBI" id="CHEBI:58210"/>
    </ligand>
</feature>
<protein>
    <recommendedName>
        <fullName evidence="6">FMN dependent NADH:quinone oxidoreductase</fullName>
        <ecNumber evidence="6">1.6.5.-</ecNumber>
    </recommendedName>
    <alternativeName>
        <fullName evidence="6">Azo-dye reductase</fullName>
    </alternativeName>
    <alternativeName>
        <fullName evidence="6">FMN-dependent NADH-azo compound oxidoreductase</fullName>
    </alternativeName>
    <alternativeName>
        <fullName evidence="6">FMN-dependent NADH-azoreductase</fullName>
        <ecNumber evidence="6">1.7.1.17</ecNumber>
    </alternativeName>
</protein>
<keyword evidence="2 6" id="KW-0288">FMN</keyword>
<comment type="cofactor">
    <cofactor evidence="6">
        <name>FMN</name>
        <dbReference type="ChEBI" id="CHEBI:58210"/>
    </cofactor>
    <text evidence="6">Binds 1 FMN per subunit.</text>
</comment>
<dbReference type="GO" id="GO:0009055">
    <property type="term" value="F:electron transfer activity"/>
    <property type="evidence" value="ECO:0007669"/>
    <property type="project" value="UniProtKB-UniRule"/>
</dbReference>
<dbReference type="GO" id="GO:0010181">
    <property type="term" value="F:FMN binding"/>
    <property type="evidence" value="ECO:0007669"/>
    <property type="project" value="UniProtKB-UniRule"/>
</dbReference>
<dbReference type="AlphaFoldDB" id="A0A4R6S249"/>
<evidence type="ECO:0000256" key="5">
    <source>
        <dbReference type="ARBA" id="ARBA00048542"/>
    </source>
</evidence>
<accession>A0A4R6S249</accession>
<comment type="subunit">
    <text evidence="6">Homodimer.</text>
</comment>
<dbReference type="GO" id="GO:0016655">
    <property type="term" value="F:oxidoreductase activity, acting on NAD(P)H, quinone or similar compound as acceptor"/>
    <property type="evidence" value="ECO:0007669"/>
    <property type="project" value="InterPro"/>
</dbReference>
<dbReference type="SUPFAM" id="SSF52218">
    <property type="entry name" value="Flavoproteins"/>
    <property type="match status" value="1"/>
</dbReference>
<comment type="catalytic activity">
    <reaction evidence="5">
        <text>N,N-dimethyl-1,4-phenylenediamine + anthranilate + 2 NAD(+) = 2-(4-dimethylaminophenyl)diazenylbenzoate + 2 NADH + 2 H(+)</text>
        <dbReference type="Rhea" id="RHEA:55872"/>
        <dbReference type="ChEBI" id="CHEBI:15378"/>
        <dbReference type="ChEBI" id="CHEBI:15783"/>
        <dbReference type="ChEBI" id="CHEBI:16567"/>
        <dbReference type="ChEBI" id="CHEBI:57540"/>
        <dbReference type="ChEBI" id="CHEBI:57945"/>
        <dbReference type="ChEBI" id="CHEBI:71579"/>
        <dbReference type="EC" id="1.7.1.17"/>
    </reaction>
    <physiologicalReaction direction="right-to-left" evidence="5">
        <dbReference type="Rhea" id="RHEA:55874"/>
    </physiologicalReaction>
</comment>
<name>A0A4R6S249_9MICO</name>
<dbReference type="Gene3D" id="3.40.50.360">
    <property type="match status" value="1"/>
</dbReference>
<evidence type="ECO:0000259" key="7">
    <source>
        <dbReference type="Pfam" id="PF02525"/>
    </source>
</evidence>
<dbReference type="InterPro" id="IPR029039">
    <property type="entry name" value="Flavoprotein-like_sf"/>
</dbReference>
<comment type="similarity">
    <text evidence="6">Belongs to the azoreductase type 1 family.</text>
</comment>
<organism evidence="8 9">
    <name type="scientific">Leucobacter luti</name>
    <dbReference type="NCBI Taxonomy" id="340320"/>
    <lineage>
        <taxon>Bacteria</taxon>
        <taxon>Bacillati</taxon>
        <taxon>Actinomycetota</taxon>
        <taxon>Actinomycetes</taxon>
        <taxon>Micrococcales</taxon>
        <taxon>Microbacteriaceae</taxon>
        <taxon>Leucobacter</taxon>
    </lineage>
</organism>
<comment type="catalytic activity">
    <reaction evidence="6">
        <text>2 a quinone + NADH + H(+) = 2 a 1,4-benzosemiquinone + NAD(+)</text>
        <dbReference type="Rhea" id="RHEA:65952"/>
        <dbReference type="ChEBI" id="CHEBI:15378"/>
        <dbReference type="ChEBI" id="CHEBI:57540"/>
        <dbReference type="ChEBI" id="CHEBI:57945"/>
        <dbReference type="ChEBI" id="CHEBI:132124"/>
        <dbReference type="ChEBI" id="CHEBI:134225"/>
    </reaction>
</comment>
<dbReference type="PANTHER" id="PTHR43741:SF4">
    <property type="entry name" value="FMN-DEPENDENT NADH:QUINONE OXIDOREDUCTASE"/>
    <property type="match status" value="1"/>
</dbReference>
<dbReference type="RefSeq" id="WP_133616387.1">
    <property type="nucleotide sequence ID" value="NZ_SNYA01000003.1"/>
</dbReference>
<keyword evidence="3 6" id="KW-0560">Oxidoreductase</keyword>
<dbReference type="InterPro" id="IPR050104">
    <property type="entry name" value="FMN-dep_NADH:Q_OxRdtase_AzoR1"/>
</dbReference>
<dbReference type="InterPro" id="IPR003680">
    <property type="entry name" value="Flavodoxin_fold"/>
</dbReference>
<gene>
    <name evidence="6" type="primary">azoR</name>
    <name evidence="8" type="ORF">EDF62_1322</name>
</gene>
<dbReference type="EMBL" id="SNYA01000003">
    <property type="protein sequence ID" value="TDP93343.1"/>
    <property type="molecule type" value="Genomic_DNA"/>
</dbReference>
<evidence type="ECO:0000313" key="9">
    <source>
        <dbReference type="Proteomes" id="UP000295601"/>
    </source>
</evidence>
<comment type="function">
    <text evidence="6">Also exhibits azoreductase activity. Catalyzes the reductive cleavage of the azo bond in aromatic azo compounds to the corresponding amines.</text>
</comment>
<evidence type="ECO:0000256" key="2">
    <source>
        <dbReference type="ARBA" id="ARBA00022643"/>
    </source>
</evidence>
<comment type="caution">
    <text evidence="8">The sequence shown here is derived from an EMBL/GenBank/DDBJ whole genome shotgun (WGS) entry which is preliminary data.</text>
</comment>
<dbReference type="Pfam" id="PF02525">
    <property type="entry name" value="Flavodoxin_2"/>
    <property type="match status" value="1"/>
</dbReference>
<dbReference type="HAMAP" id="MF_01216">
    <property type="entry name" value="Azoreductase_type1"/>
    <property type="match status" value="1"/>
</dbReference>
<reference evidence="8 9" key="1">
    <citation type="submission" date="2019-03" db="EMBL/GenBank/DDBJ databases">
        <title>Genomic analyses of the natural microbiome of Caenorhabditis elegans.</title>
        <authorList>
            <person name="Samuel B."/>
        </authorList>
    </citation>
    <scope>NUCLEOTIDE SEQUENCE [LARGE SCALE GENOMIC DNA]</scope>
    <source>
        <strain evidence="8 9">JUb18</strain>
    </source>
</reference>
<evidence type="ECO:0000313" key="8">
    <source>
        <dbReference type="EMBL" id="TDP93343.1"/>
    </source>
</evidence>
<comment type="function">
    <text evidence="6">Quinone reductase that provides resistance to thiol-specific stress caused by electrophilic quinones.</text>
</comment>
<keyword evidence="1 6" id="KW-0285">Flavoprotein</keyword>